<dbReference type="Gene3D" id="3.30.420.10">
    <property type="entry name" value="Ribonuclease H-like superfamily/Ribonuclease H"/>
    <property type="match status" value="1"/>
</dbReference>
<comment type="catalytic activity">
    <reaction evidence="8">
        <text>Couples ATP hydrolysis with the unwinding of duplex DNA by translocating in the 3'-5' direction.</text>
        <dbReference type="EC" id="5.6.2.4"/>
    </reaction>
</comment>
<feature type="binding site" evidence="10">
    <location>
        <begin position="1115"/>
        <end position="1122"/>
    </location>
    <ligand>
        <name>ATP</name>
        <dbReference type="ChEBI" id="CHEBI:30616"/>
    </ligand>
</feature>
<evidence type="ECO:0000313" key="16">
    <source>
        <dbReference type="Proteomes" id="UP000295247"/>
    </source>
</evidence>
<keyword evidence="3 10" id="KW-0378">Hydrolase</keyword>
<reference evidence="15 16" key="1">
    <citation type="submission" date="2019-03" db="EMBL/GenBank/DDBJ databases">
        <title>Genomic Encyclopedia of Type Strains, Phase IV (KMG-IV): sequencing the most valuable type-strain genomes for metagenomic binning, comparative biology and taxonomic classification.</title>
        <authorList>
            <person name="Goeker M."/>
        </authorList>
    </citation>
    <scope>NUCLEOTIDE SEQUENCE [LARGE SCALE GENOMIC DNA]</scope>
    <source>
        <strain evidence="15 16">DSM 203</strain>
    </source>
</reference>
<keyword evidence="5 10" id="KW-0067">ATP-binding</keyword>
<keyword evidence="4 10" id="KW-0347">Helicase</keyword>
<dbReference type="PROSITE" id="PS51192">
    <property type="entry name" value="HELICASE_ATP_BIND_1"/>
    <property type="match status" value="1"/>
</dbReference>
<dbReference type="GO" id="GO:0005737">
    <property type="term" value="C:cytoplasm"/>
    <property type="evidence" value="ECO:0007669"/>
    <property type="project" value="TreeGrafter"/>
</dbReference>
<dbReference type="InterPro" id="IPR014016">
    <property type="entry name" value="UvrD-like_ATP-bd"/>
</dbReference>
<evidence type="ECO:0000256" key="1">
    <source>
        <dbReference type="ARBA" id="ARBA00005446"/>
    </source>
</evidence>
<evidence type="ECO:0000259" key="14">
    <source>
        <dbReference type="PROSITE" id="PS51217"/>
    </source>
</evidence>
<evidence type="ECO:0000259" key="13">
    <source>
        <dbReference type="PROSITE" id="PS51198"/>
    </source>
</evidence>
<dbReference type="GO" id="GO:0009378">
    <property type="term" value="F:four-way junction helicase activity"/>
    <property type="evidence" value="ECO:0007669"/>
    <property type="project" value="TreeGrafter"/>
</dbReference>
<dbReference type="SMART" id="SM00487">
    <property type="entry name" value="DEXDc"/>
    <property type="match status" value="1"/>
</dbReference>
<dbReference type="InterPro" id="IPR011545">
    <property type="entry name" value="DEAD/DEAH_box_helicase_dom"/>
</dbReference>
<dbReference type="Pfam" id="PF13361">
    <property type="entry name" value="UvrD_C"/>
    <property type="match status" value="1"/>
</dbReference>
<evidence type="ECO:0000313" key="15">
    <source>
        <dbReference type="EMBL" id="TCW34168.1"/>
    </source>
</evidence>
<dbReference type="PANTHER" id="PTHR13710">
    <property type="entry name" value="DNA HELICASE RECQ FAMILY MEMBER"/>
    <property type="match status" value="1"/>
</dbReference>
<evidence type="ECO:0000256" key="7">
    <source>
        <dbReference type="ARBA" id="ARBA00023235"/>
    </source>
</evidence>
<dbReference type="SUPFAM" id="SSF53098">
    <property type="entry name" value="Ribonuclease H-like"/>
    <property type="match status" value="1"/>
</dbReference>
<sequence length="1719" mass="190207">MDGLIVDLEVVPAGDEAPARIFKIGALRQGAGETLELDTDGGLDAALRRLDALAEGADCVLGHNVLDHDLPLLRAAAPDLRLLRLPVIDTLRLSPLAFPQDPYHQLVKDYKAVAASRNSPLADCRATAALFDAETEALAALGARYPELLDCYQTLLTERIDSGLGAWFVGLTGHAPHAAEWLVGTLRGLLVDETTEAGVRVCPAALETLLAGLVIDTERRWSLAYALSWLLAGAGEAVLAPWVRHQFPVTAELIARLRDTPCGDPACAYCAQVHDPRTQLRRYFGFEDFRREPEGGSLQHDLVLGGMRGESLLAVLPTGGGKSLCYQLPALNRYQRNGALTVIVSPLQSLMKDQVDGLLAHNLHCAATLNGLLTLPERADVLDRIRRGAVGLLLVSPEQFRNRAFRAAIAQREVGAWIFDEAHCLSKWGNDFRPDYLYVARFIRRFGGDDAPVAPIGCFTATAKPDVLEDIRAHFTEVLGIGFRDLIGTPRRANLDYGVLPVGAAEKPVRIHQLLTETFPESDSPGGAVVFAASRRHAEELAEFLSGQDWDCRHFHAGLAPNAKKDIQDAFKRGALRVIVATNAFGMGVDKPDVRLVVHADIPGSLENYLQEAGRAGRDQQPARCVLLYDPQDIETQFGLAARTQLSLRDIQQILRALRQIHGRRGDAAELVVSSGEILQHAALDAGFDADADHAEIKVVTALAWLERAALLERDVNETRLFPARLHEPDRARAAARLDRAGLPRRQRAIFDTVLDCLYAAAADARIDTDALARATGTSGEEVTGVLRQLEQLGLVDNDTQLTLYLRHGVSGAAKGRLERCLALEQALFALLPELAPDADQGEWQDLNLPRLTARLREETGQHGLSPPRVLRLLRGLAQDRDGDSRQPGAFELDAFSRDHLRLRLRGRWGWTRIHAFGERRRALAATLLRFLIARVPEGVRRKDVLVSTTFGELLGCIEGDAVLAATLCPEQRRAAIEHVLLYLHQQEVLALNHGMTVMRRAMTIELASERTDGYQRKDYDRLDAHYRERRFQIHAMREYAERALDSGMEAARTLLADYFSQSRQAFQRRYFAGKAEVLKLATSEASWQAIVEPLNAIQRGIVTAHDDRNRLVLAGPGSGKTRVVVHRIAYLLRVLRVPAASVIALTFNRHAANEIRRRLFDLVGRDAWGLTVLTYHAMAMRLTGTSFERRDSVDEACLGEVLDRAAALLEGAVEVDGEDDLREQLLRGYRYILVDEYQDIDDRQYRLVSALARRRAEGEQDAGLCILAVGDDDQNIYAWRGGNNRHIERYREEYDAEIAYLVENYRSSGAIVAAANRLIATNPDRLKEAHPVRVDAAREQAPSGGRWAGLDPVAAGRVCCLRLPEHDRASGNQQAQAALGELRRLLALEGEGEWQGCAVLARSHRHLRPLQAWCERAGVPYHLAAEQGRALPLTRERGFLRVIDALRALPREQVLDAAAVRARIATLVLDPRWRRFFAEALVALAGELGDCQLAPATLIDWLYDHAREIRQQPRPGLFLGTVHAAKGLEFRHLVLLDGDWRAAPEAIDEMRRLYYVGMTRARETLTLCAIGAGNPCLDALGEGVFERQVRLAHAPELEVCYQPLGLQEIDLGYPGRQPATAPIHAAIAAIAPGERLLLVPEGERYLLRRADGQVVGRTARAFRLGLVDPVCEVVAIIRREAEDSEPQFRGKLRCTRWEVVVPRLIGRPRRRVAALAAG</sequence>
<evidence type="ECO:0000259" key="12">
    <source>
        <dbReference type="PROSITE" id="PS51194"/>
    </source>
</evidence>
<evidence type="ECO:0000259" key="11">
    <source>
        <dbReference type="PROSITE" id="PS51192"/>
    </source>
</evidence>
<dbReference type="RefSeq" id="WP_132230461.1">
    <property type="nucleotide sequence ID" value="NZ_NRRH01000008.1"/>
</dbReference>
<dbReference type="GO" id="GO:0005694">
    <property type="term" value="C:chromosome"/>
    <property type="evidence" value="ECO:0007669"/>
    <property type="project" value="TreeGrafter"/>
</dbReference>
<evidence type="ECO:0000256" key="4">
    <source>
        <dbReference type="ARBA" id="ARBA00022806"/>
    </source>
</evidence>
<dbReference type="InterPro" id="IPR012337">
    <property type="entry name" value="RNaseH-like_sf"/>
</dbReference>
<accession>A0A4R4A5Z2</accession>
<evidence type="ECO:0000256" key="10">
    <source>
        <dbReference type="PROSITE-ProRule" id="PRU00560"/>
    </source>
</evidence>
<protein>
    <recommendedName>
        <fullName evidence="9">DNA 3'-5' helicase</fullName>
        <ecNumber evidence="9">5.6.2.4</ecNumber>
    </recommendedName>
</protein>
<feature type="domain" description="Helicase ATP-binding" evidence="11">
    <location>
        <begin position="303"/>
        <end position="481"/>
    </location>
</feature>
<dbReference type="GO" id="GO:0016787">
    <property type="term" value="F:hydrolase activity"/>
    <property type="evidence" value="ECO:0007669"/>
    <property type="project" value="UniProtKB-UniRule"/>
</dbReference>
<dbReference type="InterPro" id="IPR004589">
    <property type="entry name" value="DNA_helicase_ATP-dep_RecQ"/>
</dbReference>
<dbReference type="Pfam" id="PF00271">
    <property type="entry name" value="Helicase_C"/>
    <property type="match status" value="1"/>
</dbReference>
<dbReference type="InterPro" id="IPR014017">
    <property type="entry name" value="DNA_helicase_UvrD-like_C"/>
</dbReference>
<evidence type="ECO:0000256" key="9">
    <source>
        <dbReference type="ARBA" id="ARBA00034808"/>
    </source>
</evidence>
<dbReference type="Pfam" id="PF00270">
    <property type="entry name" value="DEAD"/>
    <property type="match status" value="1"/>
</dbReference>
<dbReference type="EMBL" id="SMDC01000012">
    <property type="protein sequence ID" value="TCW34168.1"/>
    <property type="molecule type" value="Genomic_DNA"/>
</dbReference>
<keyword evidence="7" id="KW-0413">Isomerase</keyword>
<dbReference type="GO" id="GO:0003677">
    <property type="term" value="F:DNA binding"/>
    <property type="evidence" value="ECO:0007669"/>
    <property type="project" value="UniProtKB-KW"/>
</dbReference>
<evidence type="ECO:0000256" key="6">
    <source>
        <dbReference type="ARBA" id="ARBA00023125"/>
    </source>
</evidence>
<keyword evidence="6" id="KW-0238">DNA-binding</keyword>
<dbReference type="GO" id="GO:0006310">
    <property type="term" value="P:DNA recombination"/>
    <property type="evidence" value="ECO:0007669"/>
    <property type="project" value="InterPro"/>
</dbReference>
<dbReference type="Proteomes" id="UP000295247">
    <property type="component" value="Unassembled WGS sequence"/>
</dbReference>
<feature type="domain" description="UvrD-like helicase C-terminal" evidence="14">
    <location>
        <begin position="1310"/>
        <end position="1576"/>
    </location>
</feature>
<comment type="caution">
    <text evidence="15">The sequence shown here is derived from an EMBL/GenBank/DDBJ whole genome shotgun (WGS) entry which is preliminary data.</text>
</comment>
<dbReference type="GO" id="GO:0006281">
    <property type="term" value="P:DNA repair"/>
    <property type="evidence" value="ECO:0007669"/>
    <property type="project" value="TreeGrafter"/>
</dbReference>
<dbReference type="GO" id="GO:0005524">
    <property type="term" value="F:ATP binding"/>
    <property type="evidence" value="ECO:0007669"/>
    <property type="project" value="UniProtKB-UniRule"/>
</dbReference>
<proteinExistence type="inferred from homology"/>
<dbReference type="PROSITE" id="PS51217">
    <property type="entry name" value="UVRD_HELICASE_CTER"/>
    <property type="match status" value="1"/>
</dbReference>
<dbReference type="PROSITE" id="PS51198">
    <property type="entry name" value="UVRD_HELICASE_ATP_BIND"/>
    <property type="match status" value="1"/>
</dbReference>
<keyword evidence="2 10" id="KW-0547">Nucleotide-binding</keyword>
<feature type="domain" description="Helicase C-terminal" evidence="12">
    <location>
        <begin position="510"/>
        <end position="659"/>
    </location>
</feature>
<evidence type="ECO:0000256" key="3">
    <source>
        <dbReference type="ARBA" id="ARBA00022801"/>
    </source>
</evidence>
<gene>
    <name evidence="15" type="ORF">EDC29_11220</name>
</gene>
<dbReference type="Pfam" id="PF13245">
    <property type="entry name" value="AAA_19"/>
    <property type="match status" value="1"/>
</dbReference>
<dbReference type="PROSITE" id="PS51194">
    <property type="entry name" value="HELICASE_CTER"/>
    <property type="match status" value="1"/>
</dbReference>
<dbReference type="NCBIfam" id="TIGR00614">
    <property type="entry name" value="recQ_fam"/>
    <property type="match status" value="1"/>
</dbReference>
<dbReference type="SUPFAM" id="SSF52540">
    <property type="entry name" value="P-loop containing nucleoside triphosphate hydrolases"/>
    <property type="match status" value="2"/>
</dbReference>
<dbReference type="CDD" id="cd17932">
    <property type="entry name" value="DEXQc_UvrD"/>
    <property type="match status" value="1"/>
</dbReference>
<dbReference type="EC" id="5.6.2.4" evidence="9"/>
<dbReference type="InterPro" id="IPR036397">
    <property type="entry name" value="RNaseH_sf"/>
</dbReference>
<dbReference type="GO" id="GO:0043138">
    <property type="term" value="F:3'-5' DNA helicase activity"/>
    <property type="evidence" value="ECO:0007669"/>
    <property type="project" value="UniProtKB-EC"/>
</dbReference>
<dbReference type="PANTHER" id="PTHR13710:SF105">
    <property type="entry name" value="ATP-DEPENDENT DNA HELICASE Q1"/>
    <property type="match status" value="1"/>
</dbReference>
<evidence type="ECO:0000256" key="8">
    <source>
        <dbReference type="ARBA" id="ARBA00034617"/>
    </source>
</evidence>
<evidence type="ECO:0000256" key="2">
    <source>
        <dbReference type="ARBA" id="ARBA00022741"/>
    </source>
</evidence>
<dbReference type="InterPro" id="IPR014001">
    <property type="entry name" value="Helicase_ATP-bd"/>
</dbReference>
<feature type="domain" description="UvrD-like helicase ATP-binding" evidence="13">
    <location>
        <begin position="1094"/>
        <end position="1309"/>
    </location>
</feature>
<dbReference type="Gene3D" id="3.40.50.300">
    <property type="entry name" value="P-loop containing nucleotide triphosphate hydrolases"/>
    <property type="match status" value="6"/>
</dbReference>
<dbReference type="SMART" id="SM00490">
    <property type="entry name" value="HELICc"/>
    <property type="match status" value="1"/>
</dbReference>
<dbReference type="InterPro" id="IPR027417">
    <property type="entry name" value="P-loop_NTPase"/>
</dbReference>
<comment type="similarity">
    <text evidence="1">Belongs to the helicase family. RecQ subfamily.</text>
</comment>
<dbReference type="InterPro" id="IPR001650">
    <property type="entry name" value="Helicase_C-like"/>
</dbReference>
<organism evidence="15 16">
    <name type="scientific">Marichromatium gracile</name>
    <name type="common">Chromatium gracile</name>
    <dbReference type="NCBI Taxonomy" id="1048"/>
    <lineage>
        <taxon>Bacteria</taxon>
        <taxon>Pseudomonadati</taxon>
        <taxon>Pseudomonadota</taxon>
        <taxon>Gammaproteobacteria</taxon>
        <taxon>Chromatiales</taxon>
        <taxon>Chromatiaceae</taxon>
        <taxon>Marichromatium</taxon>
    </lineage>
</organism>
<name>A0A4R4A5Z2_MARGR</name>
<evidence type="ECO:0000256" key="5">
    <source>
        <dbReference type="ARBA" id="ARBA00022840"/>
    </source>
</evidence>